<comment type="caution">
    <text evidence="3">The sequence shown here is derived from an EMBL/GenBank/DDBJ whole genome shotgun (WGS) entry which is preliminary data.</text>
</comment>
<dbReference type="PROSITE" id="PS50297">
    <property type="entry name" value="ANK_REP_REGION"/>
    <property type="match status" value="1"/>
</dbReference>
<reference evidence="3" key="2">
    <citation type="submission" date="2023-02" db="EMBL/GenBank/DDBJ databases">
        <authorList>
            <person name="Swenson N.G."/>
            <person name="Wegrzyn J.L."/>
            <person name="Mcevoy S.L."/>
        </authorList>
    </citation>
    <scope>NUCLEOTIDE SEQUENCE</scope>
    <source>
        <strain evidence="3">91603</strain>
        <tissue evidence="3">Leaf</tissue>
    </source>
</reference>
<evidence type="ECO:0000256" key="1">
    <source>
        <dbReference type="PROSITE-ProRule" id="PRU00023"/>
    </source>
</evidence>
<dbReference type="GO" id="GO:0009055">
    <property type="term" value="F:electron transfer activity"/>
    <property type="evidence" value="ECO:0007669"/>
    <property type="project" value="InterPro"/>
</dbReference>
<evidence type="ECO:0000259" key="2">
    <source>
        <dbReference type="PROSITE" id="PS51485"/>
    </source>
</evidence>
<name>A0AAD5IBD4_ACENE</name>
<dbReference type="InterPro" id="IPR036770">
    <property type="entry name" value="Ankyrin_rpt-contain_sf"/>
</dbReference>
<dbReference type="PROSITE" id="PS51485">
    <property type="entry name" value="PHYTOCYANIN"/>
    <property type="match status" value="1"/>
</dbReference>
<dbReference type="Proteomes" id="UP001064489">
    <property type="component" value="Chromosome 2"/>
</dbReference>
<reference evidence="3" key="1">
    <citation type="journal article" date="2022" name="Plant J.">
        <title>Strategies of tolerance reflected in two North American maple genomes.</title>
        <authorList>
            <person name="McEvoy S.L."/>
            <person name="Sezen U.U."/>
            <person name="Trouern-Trend A."/>
            <person name="McMahon S.M."/>
            <person name="Schaberg P.G."/>
            <person name="Yang J."/>
            <person name="Wegrzyn J.L."/>
            <person name="Swenson N.G."/>
        </authorList>
    </citation>
    <scope>NUCLEOTIDE SEQUENCE</scope>
    <source>
        <strain evidence="3">91603</strain>
    </source>
</reference>
<dbReference type="SUPFAM" id="SSF49503">
    <property type="entry name" value="Cupredoxins"/>
    <property type="match status" value="1"/>
</dbReference>
<dbReference type="Pfam" id="PF12796">
    <property type="entry name" value="Ank_2"/>
    <property type="match status" value="1"/>
</dbReference>
<dbReference type="Gene3D" id="1.25.40.20">
    <property type="entry name" value="Ankyrin repeat-containing domain"/>
    <property type="match status" value="1"/>
</dbReference>
<accession>A0AAD5IBD4</accession>
<keyword evidence="4" id="KW-1185">Reference proteome</keyword>
<organism evidence="3 4">
    <name type="scientific">Acer negundo</name>
    <name type="common">Box elder</name>
    <dbReference type="NCBI Taxonomy" id="4023"/>
    <lineage>
        <taxon>Eukaryota</taxon>
        <taxon>Viridiplantae</taxon>
        <taxon>Streptophyta</taxon>
        <taxon>Embryophyta</taxon>
        <taxon>Tracheophyta</taxon>
        <taxon>Spermatophyta</taxon>
        <taxon>Magnoliopsida</taxon>
        <taxon>eudicotyledons</taxon>
        <taxon>Gunneridae</taxon>
        <taxon>Pentapetalae</taxon>
        <taxon>rosids</taxon>
        <taxon>malvids</taxon>
        <taxon>Sapindales</taxon>
        <taxon>Sapindaceae</taxon>
        <taxon>Hippocastanoideae</taxon>
        <taxon>Acereae</taxon>
        <taxon>Acer</taxon>
    </lineage>
</organism>
<dbReference type="Pfam" id="PF02298">
    <property type="entry name" value="Cu_bind_like"/>
    <property type="match status" value="1"/>
</dbReference>
<feature type="repeat" description="ANK" evidence="1">
    <location>
        <begin position="69"/>
        <end position="91"/>
    </location>
</feature>
<dbReference type="InterPro" id="IPR008972">
    <property type="entry name" value="Cupredoxin"/>
</dbReference>
<dbReference type="InterPro" id="IPR003245">
    <property type="entry name" value="Phytocyanin_dom"/>
</dbReference>
<sequence>MDPRVFYAIAENDIPSFISLVQEDEGILEQRTIGSLNTVLQLASMSVHINLVMEIIKLRPEMAAAENKKLETPLHEACRKGDIEVVMLLLKMCTSSGYYHCNTSKAIIALNNGKSSMKLDRPGPYYFISGTFDHCRNGQRLLVEVMGLHQSPHSPPSTIAAPPETLLGPRPLPSSSAEQSLFPDVTFYSVFVAHIFMLFGICSCY</sequence>
<protein>
    <recommendedName>
        <fullName evidence="2">Phytocyanin domain-containing protein</fullName>
    </recommendedName>
</protein>
<proteinExistence type="predicted"/>
<dbReference type="SMART" id="SM00248">
    <property type="entry name" value="ANK"/>
    <property type="match status" value="2"/>
</dbReference>
<keyword evidence="1" id="KW-0040">ANK repeat</keyword>
<dbReference type="InterPro" id="IPR002110">
    <property type="entry name" value="Ankyrin_rpt"/>
</dbReference>
<feature type="domain" description="Phytocyanin" evidence="2">
    <location>
        <begin position="1"/>
        <end position="147"/>
    </location>
</feature>
<evidence type="ECO:0000313" key="3">
    <source>
        <dbReference type="EMBL" id="KAI9159665.1"/>
    </source>
</evidence>
<dbReference type="EMBL" id="JAJSOW010000106">
    <property type="protein sequence ID" value="KAI9159665.1"/>
    <property type="molecule type" value="Genomic_DNA"/>
</dbReference>
<dbReference type="AlphaFoldDB" id="A0AAD5IBD4"/>
<dbReference type="Gene3D" id="2.60.40.420">
    <property type="entry name" value="Cupredoxins - blue copper proteins"/>
    <property type="match status" value="1"/>
</dbReference>
<evidence type="ECO:0000313" key="4">
    <source>
        <dbReference type="Proteomes" id="UP001064489"/>
    </source>
</evidence>
<dbReference type="PROSITE" id="PS50088">
    <property type="entry name" value="ANK_REPEAT"/>
    <property type="match status" value="1"/>
</dbReference>
<dbReference type="SUPFAM" id="SSF48403">
    <property type="entry name" value="Ankyrin repeat"/>
    <property type="match status" value="1"/>
</dbReference>
<gene>
    <name evidence="3" type="ORF">LWI28_000766</name>
</gene>